<evidence type="ECO:0000313" key="2">
    <source>
        <dbReference type="EMBL" id="RZF20368.1"/>
    </source>
</evidence>
<evidence type="ECO:0008006" key="4">
    <source>
        <dbReference type="Google" id="ProtNLM"/>
    </source>
</evidence>
<proteinExistence type="predicted"/>
<sequence length="94" mass="11102">MDMKYLKYIFAILLTLAAIDVLGAPSNQPGPYQFNSFEMDNPYEEAAKDDDKKIRRPSSEEEYKFKYELEQRPKWQDIEEHCGDRCIYPDSRGN</sequence>
<keyword evidence="1" id="KW-0732">Signal</keyword>
<feature type="chain" id="PRO_5045187960" description="Secreted protein" evidence="1">
    <location>
        <begin position="24"/>
        <end position="94"/>
    </location>
</feature>
<organism evidence="2 3">
    <name type="scientific">Halobacteriovorax vibrionivorans</name>
    <dbReference type="NCBI Taxonomy" id="2152716"/>
    <lineage>
        <taxon>Bacteria</taxon>
        <taxon>Pseudomonadati</taxon>
        <taxon>Bdellovibrionota</taxon>
        <taxon>Bacteriovoracia</taxon>
        <taxon>Bacteriovoracales</taxon>
        <taxon>Halobacteriovoraceae</taxon>
        <taxon>Halobacteriovorax</taxon>
    </lineage>
</organism>
<protein>
    <recommendedName>
        <fullName evidence="4">Secreted protein</fullName>
    </recommendedName>
</protein>
<dbReference type="Proteomes" id="UP000443582">
    <property type="component" value="Unassembled WGS sequence"/>
</dbReference>
<evidence type="ECO:0000256" key="1">
    <source>
        <dbReference type="SAM" id="SignalP"/>
    </source>
</evidence>
<gene>
    <name evidence="2" type="ORF">DAY19_14490</name>
</gene>
<evidence type="ECO:0000313" key="3">
    <source>
        <dbReference type="Proteomes" id="UP000443582"/>
    </source>
</evidence>
<name>A0ABY0IBK7_9BACT</name>
<dbReference type="RefSeq" id="WP_133296989.1">
    <property type="nucleotide sequence ID" value="NZ_QDKL01000004.1"/>
</dbReference>
<keyword evidence="3" id="KW-1185">Reference proteome</keyword>
<feature type="signal peptide" evidence="1">
    <location>
        <begin position="1"/>
        <end position="23"/>
    </location>
</feature>
<comment type="caution">
    <text evidence="2">The sequence shown here is derived from an EMBL/GenBank/DDBJ whole genome shotgun (WGS) entry which is preliminary data.</text>
</comment>
<dbReference type="EMBL" id="QDKL01000004">
    <property type="protein sequence ID" value="RZF20368.1"/>
    <property type="molecule type" value="Genomic_DNA"/>
</dbReference>
<accession>A0ABY0IBK7</accession>
<reference evidence="3" key="1">
    <citation type="journal article" date="2019" name="Int. J. Syst. Evol. Microbiol.">
        <title>Halobacteriovorax valvorus sp. nov., a novel prokaryotic predator isolated from coastal seawater of China.</title>
        <authorList>
            <person name="Chen M.-X."/>
        </authorList>
    </citation>
    <scope>NUCLEOTIDE SEQUENCE [LARGE SCALE GENOMIC DNA]</scope>
    <source>
        <strain evidence="3">BL9</strain>
    </source>
</reference>